<evidence type="ECO:0000313" key="9">
    <source>
        <dbReference type="EMBL" id="MCS0608070.1"/>
    </source>
</evidence>
<feature type="signal peptide" evidence="8">
    <location>
        <begin position="1"/>
        <end position="17"/>
    </location>
</feature>
<dbReference type="PANTHER" id="PTHR30026:SF20">
    <property type="entry name" value="OUTER MEMBRANE PROTEIN TOLC"/>
    <property type="match status" value="1"/>
</dbReference>
<keyword evidence="8" id="KW-0732">Signal</keyword>
<evidence type="ECO:0000256" key="6">
    <source>
        <dbReference type="ARBA" id="ARBA00023136"/>
    </source>
</evidence>
<dbReference type="Gene3D" id="1.20.1600.10">
    <property type="entry name" value="Outer membrane efflux proteins (OEP)"/>
    <property type="match status" value="1"/>
</dbReference>
<dbReference type="RefSeq" id="WP_258855742.1">
    <property type="nucleotide sequence ID" value="NZ_JANUGV010000001.1"/>
</dbReference>
<comment type="similarity">
    <text evidence="2">Belongs to the outer membrane factor (OMF) (TC 1.B.17) family.</text>
</comment>
<comment type="caution">
    <text evidence="9">The sequence shown here is derived from an EMBL/GenBank/DDBJ whole genome shotgun (WGS) entry which is preliminary data.</text>
</comment>
<evidence type="ECO:0000313" key="10">
    <source>
        <dbReference type="Proteomes" id="UP001205861"/>
    </source>
</evidence>
<comment type="subcellular location">
    <subcellularLocation>
        <location evidence="1">Cell outer membrane</location>
    </subcellularLocation>
</comment>
<evidence type="ECO:0000256" key="4">
    <source>
        <dbReference type="ARBA" id="ARBA00022452"/>
    </source>
</evidence>
<reference evidence="9 10" key="1">
    <citation type="submission" date="2022-08" db="EMBL/GenBank/DDBJ databases">
        <title>Reclassification of Massilia species as members of the genera Telluria, Duganella, Pseudoduganella, Mokoshia gen. nov. and Zemynaea gen. nov. using orthogonal and non-orthogonal genome-based approaches.</title>
        <authorList>
            <person name="Bowman J.P."/>
        </authorList>
    </citation>
    <scope>NUCLEOTIDE SEQUENCE [LARGE SCALE GENOMIC DNA]</scope>
    <source>
        <strain evidence="9 10">JCM 31607</strain>
    </source>
</reference>
<dbReference type="EMBL" id="JANUGV010000001">
    <property type="protein sequence ID" value="MCS0608070.1"/>
    <property type="molecule type" value="Genomic_DNA"/>
</dbReference>
<evidence type="ECO:0000256" key="5">
    <source>
        <dbReference type="ARBA" id="ARBA00022692"/>
    </source>
</evidence>
<proteinExistence type="inferred from homology"/>
<keyword evidence="3" id="KW-0813">Transport</keyword>
<evidence type="ECO:0000256" key="3">
    <source>
        <dbReference type="ARBA" id="ARBA00022448"/>
    </source>
</evidence>
<organism evidence="9 10">
    <name type="scientific">Massilia solisilvae</name>
    <dbReference type="NCBI Taxonomy" id="1811225"/>
    <lineage>
        <taxon>Bacteria</taxon>
        <taxon>Pseudomonadati</taxon>
        <taxon>Pseudomonadota</taxon>
        <taxon>Betaproteobacteria</taxon>
        <taxon>Burkholderiales</taxon>
        <taxon>Oxalobacteraceae</taxon>
        <taxon>Telluria group</taxon>
        <taxon>Massilia</taxon>
    </lineage>
</organism>
<keyword evidence="5" id="KW-0812">Transmembrane</keyword>
<evidence type="ECO:0000256" key="7">
    <source>
        <dbReference type="ARBA" id="ARBA00023237"/>
    </source>
</evidence>
<sequence length="410" mass="43961">MKRLILIAALAAAGAHAETLPTMPGLLPEPVAHPLLVNDAMVASARADAEAARQDARLAESSPYEFTARLNAQKRRLDVGPQYKEWNVGIERTLRLPGKAQADRRIGQAFMAESDAVYGEALHEAARVLLTLWLDWAQAERAVELAARNLVAAQENADAVDKRVKAGDAARLDASIARADLAEQERAAVEARTAAAVAWAQLNARFPGLKREHAMLPEPQPLARPLQFWRERILAESDELKLAAAARDKAAGHAARARAERVPDPTVGVYTASEFAGQERFTGVMVSVPIPGARRSRLADRAVSAAESARQLHQAKLVQLEAHIASEVATAEGAYEAWRAARTNAASMGENARLATRAYALGEADLQSLLAARRQANSAALSALSAQVTAVHAQAALMVDAHLVWGLGEE</sequence>
<keyword evidence="7" id="KW-0998">Cell outer membrane</keyword>
<gene>
    <name evidence="9" type="ORF">NX773_07830</name>
</gene>
<feature type="chain" id="PRO_5046506597" evidence="8">
    <location>
        <begin position="18"/>
        <end position="410"/>
    </location>
</feature>
<dbReference type="InterPro" id="IPR003423">
    <property type="entry name" value="OMP_efflux"/>
</dbReference>
<dbReference type="PANTHER" id="PTHR30026">
    <property type="entry name" value="OUTER MEMBRANE PROTEIN TOLC"/>
    <property type="match status" value="1"/>
</dbReference>
<dbReference type="Proteomes" id="UP001205861">
    <property type="component" value="Unassembled WGS sequence"/>
</dbReference>
<dbReference type="SUPFAM" id="SSF56954">
    <property type="entry name" value="Outer membrane efflux proteins (OEP)"/>
    <property type="match status" value="1"/>
</dbReference>
<dbReference type="InterPro" id="IPR051906">
    <property type="entry name" value="TolC-like"/>
</dbReference>
<evidence type="ECO:0000256" key="2">
    <source>
        <dbReference type="ARBA" id="ARBA00007613"/>
    </source>
</evidence>
<dbReference type="Pfam" id="PF02321">
    <property type="entry name" value="OEP"/>
    <property type="match status" value="1"/>
</dbReference>
<keyword evidence="4" id="KW-1134">Transmembrane beta strand</keyword>
<accession>A0ABT2BJ05</accession>
<keyword evidence="10" id="KW-1185">Reference proteome</keyword>
<protein>
    <submittedName>
        <fullName evidence="9">TolC family protein</fullName>
    </submittedName>
</protein>
<keyword evidence="6" id="KW-0472">Membrane</keyword>
<evidence type="ECO:0000256" key="8">
    <source>
        <dbReference type="SAM" id="SignalP"/>
    </source>
</evidence>
<evidence type="ECO:0000256" key="1">
    <source>
        <dbReference type="ARBA" id="ARBA00004442"/>
    </source>
</evidence>
<name>A0ABT2BJ05_9BURK</name>